<dbReference type="PROSITE" id="PS50011">
    <property type="entry name" value="PROTEIN_KINASE_DOM"/>
    <property type="match status" value="1"/>
</dbReference>
<dbReference type="EC" id="2.7.11.1" evidence="1"/>
<proteinExistence type="predicted"/>
<keyword evidence="11" id="KW-1133">Transmembrane helix</keyword>
<evidence type="ECO:0000256" key="10">
    <source>
        <dbReference type="SAM" id="MobiDB-lite"/>
    </source>
</evidence>
<dbReference type="SUPFAM" id="SSF56112">
    <property type="entry name" value="Protein kinase-like (PK-like)"/>
    <property type="match status" value="1"/>
</dbReference>
<evidence type="ECO:0000256" key="3">
    <source>
        <dbReference type="ARBA" id="ARBA00022679"/>
    </source>
</evidence>
<gene>
    <name evidence="13" type="ORF">COHA_007387</name>
</gene>
<evidence type="ECO:0000256" key="8">
    <source>
        <dbReference type="ARBA" id="ARBA00048679"/>
    </source>
</evidence>
<keyword evidence="5" id="KW-0418">Kinase</keyword>
<dbReference type="PROSITE" id="PS00107">
    <property type="entry name" value="PROTEIN_KINASE_ATP"/>
    <property type="match status" value="1"/>
</dbReference>
<dbReference type="InterPro" id="IPR051681">
    <property type="entry name" value="Ser/Thr_Kinases-Pseudokinases"/>
</dbReference>
<evidence type="ECO:0000259" key="12">
    <source>
        <dbReference type="PROSITE" id="PS50011"/>
    </source>
</evidence>
<dbReference type="InterPro" id="IPR000719">
    <property type="entry name" value="Prot_kinase_dom"/>
</dbReference>
<keyword evidence="14" id="KW-1185">Reference proteome</keyword>
<sequence length="895" mass="94048">MLRLRCLQGGCTNNYLGQMAQGDCLLLSRNCTLPAGRSPAPGAVSGFPVHNFPGPVLEAFPTYLAQAILGADFACPMSEVDGICAFSSIVSAMSNCIRMGHDCLAVTVYANGTNGCSQKPLAVLKSEVPTNENAFVSPDAYSVVLTESAKSLRNAFMFADAAQQDQPSDEEIRATGADAPDSLAYKGCHVGANALYRGDVVATLDGVPSPQACCRECTAFNIKAGRRVCTVFNYCGQRDGCLYAGKQRGQNVTLALRQCELRLQPLSNALNSLPPALLASGPDVPFVAGAPNTLWAPQLPGFRRVIGETIVLSGAYPCEGSLRPETGECVKAGSLGELADQCLHSEECATFAYRLGPQPSVTTRRLQQNGTAATPSTIGSFKAASLAPNQVVFPTAVLYIKDAAAGGSGSASGLSSGAVAGITVGAVAGAAALTTAAWLLLQRAQRRRRQQAQLKDCEDATASGAAAGCAGSCTRSIGCASTASSVHCSTAGRTVTPPLSGVGTLSTSGDALPELVAHVAAHDAAQVSHRPSSPESSSFMEWEESMLPPHLREWVVDSSQVHYLRRADGKLWDLGSGASGKVYRVEYRGELLAAKEVELGANQSLRETFVTEARMLHQLRHPNVVGFAGVTFHGSTRGVVLMELCEGRDLHSALQVRAAGSQERLFSWGRRGKRVALDVAKAMNFLHQNNVVHMDIKSPNILLTASGTAKLADVGFSKTKPNTYLSTVSLVGTFAWAAPELLLGSERPTAAIDVYSFGVVLYEIITGERPQRGQLRMPRDDECPEEVRALMLDCLQQQPAARPTALQVLSRLRALVEGGAKPPSPGRINTAPRAASSDPVAYAPDTPDAMGVLGASPRAPRPAASPAAANAAKPPLPRPITAIQLRPTPPSPFAS</sequence>
<dbReference type="PANTHER" id="PTHR44329:SF285">
    <property type="entry name" value="V-MOS MOLONEY MURINE SARCOMA VIRAL ONCO HOMOLOG"/>
    <property type="match status" value="1"/>
</dbReference>
<dbReference type="PROSITE" id="PS00108">
    <property type="entry name" value="PROTEIN_KINASE_ST"/>
    <property type="match status" value="1"/>
</dbReference>
<keyword evidence="11" id="KW-0812">Transmembrane</keyword>
<evidence type="ECO:0000256" key="7">
    <source>
        <dbReference type="ARBA" id="ARBA00047899"/>
    </source>
</evidence>
<dbReference type="InterPro" id="IPR011009">
    <property type="entry name" value="Kinase-like_dom_sf"/>
</dbReference>
<keyword evidence="11" id="KW-0472">Membrane</keyword>
<dbReference type="Gene3D" id="1.10.510.10">
    <property type="entry name" value="Transferase(Phosphotransferase) domain 1"/>
    <property type="match status" value="1"/>
</dbReference>
<evidence type="ECO:0000256" key="5">
    <source>
        <dbReference type="ARBA" id="ARBA00022777"/>
    </source>
</evidence>
<comment type="catalytic activity">
    <reaction evidence="7">
        <text>L-threonyl-[protein] + ATP = O-phospho-L-threonyl-[protein] + ADP + H(+)</text>
        <dbReference type="Rhea" id="RHEA:46608"/>
        <dbReference type="Rhea" id="RHEA-COMP:11060"/>
        <dbReference type="Rhea" id="RHEA-COMP:11605"/>
        <dbReference type="ChEBI" id="CHEBI:15378"/>
        <dbReference type="ChEBI" id="CHEBI:30013"/>
        <dbReference type="ChEBI" id="CHEBI:30616"/>
        <dbReference type="ChEBI" id="CHEBI:61977"/>
        <dbReference type="ChEBI" id="CHEBI:456216"/>
        <dbReference type="EC" id="2.7.11.1"/>
    </reaction>
</comment>
<evidence type="ECO:0000256" key="9">
    <source>
        <dbReference type="PROSITE-ProRule" id="PRU10141"/>
    </source>
</evidence>
<evidence type="ECO:0000256" key="4">
    <source>
        <dbReference type="ARBA" id="ARBA00022741"/>
    </source>
</evidence>
<dbReference type="Proteomes" id="UP001205105">
    <property type="component" value="Unassembled WGS sequence"/>
</dbReference>
<dbReference type="GO" id="GO:0004674">
    <property type="term" value="F:protein serine/threonine kinase activity"/>
    <property type="evidence" value="ECO:0007669"/>
    <property type="project" value="UniProtKB-KW"/>
</dbReference>
<evidence type="ECO:0000313" key="13">
    <source>
        <dbReference type="EMBL" id="KAI7838770.1"/>
    </source>
</evidence>
<name>A0AAD5DN60_9CHLO</name>
<dbReference type="Pfam" id="PF00069">
    <property type="entry name" value="Pkinase"/>
    <property type="match status" value="1"/>
</dbReference>
<dbReference type="GO" id="GO:0005524">
    <property type="term" value="F:ATP binding"/>
    <property type="evidence" value="ECO:0007669"/>
    <property type="project" value="UniProtKB-UniRule"/>
</dbReference>
<feature type="region of interest" description="Disordered" evidence="10">
    <location>
        <begin position="817"/>
        <end position="895"/>
    </location>
</feature>
<organism evidence="13 14">
    <name type="scientific">Chlorella ohadii</name>
    <dbReference type="NCBI Taxonomy" id="2649997"/>
    <lineage>
        <taxon>Eukaryota</taxon>
        <taxon>Viridiplantae</taxon>
        <taxon>Chlorophyta</taxon>
        <taxon>core chlorophytes</taxon>
        <taxon>Trebouxiophyceae</taxon>
        <taxon>Chlorellales</taxon>
        <taxon>Chlorellaceae</taxon>
        <taxon>Chlorella clade</taxon>
        <taxon>Chlorella</taxon>
    </lineage>
</organism>
<evidence type="ECO:0000256" key="1">
    <source>
        <dbReference type="ARBA" id="ARBA00012513"/>
    </source>
</evidence>
<reference evidence="13" key="1">
    <citation type="submission" date="2020-11" db="EMBL/GenBank/DDBJ databases">
        <title>Chlorella ohadii genome sequencing and assembly.</title>
        <authorList>
            <person name="Murik O."/>
            <person name="Treves H."/>
            <person name="Kedem I."/>
            <person name="Shotland Y."/>
            <person name="Kaplan A."/>
        </authorList>
    </citation>
    <scope>NUCLEOTIDE SEQUENCE</scope>
    <source>
        <strain evidence="13">1</strain>
    </source>
</reference>
<evidence type="ECO:0000313" key="14">
    <source>
        <dbReference type="Proteomes" id="UP001205105"/>
    </source>
</evidence>
<protein>
    <recommendedName>
        <fullName evidence="1">non-specific serine/threonine protein kinase</fullName>
        <ecNumber evidence="1">2.7.11.1</ecNumber>
    </recommendedName>
</protein>
<comment type="caution">
    <text evidence="13">The sequence shown here is derived from an EMBL/GenBank/DDBJ whole genome shotgun (WGS) entry which is preliminary data.</text>
</comment>
<dbReference type="AlphaFoldDB" id="A0AAD5DN60"/>
<evidence type="ECO:0000256" key="2">
    <source>
        <dbReference type="ARBA" id="ARBA00022527"/>
    </source>
</evidence>
<keyword evidence="4 9" id="KW-0547">Nucleotide-binding</keyword>
<accession>A0AAD5DN60</accession>
<keyword evidence="6 9" id="KW-0067">ATP-binding</keyword>
<dbReference type="InterPro" id="IPR008271">
    <property type="entry name" value="Ser/Thr_kinase_AS"/>
</dbReference>
<evidence type="ECO:0000256" key="11">
    <source>
        <dbReference type="SAM" id="Phobius"/>
    </source>
</evidence>
<dbReference type="SMART" id="SM00220">
    <property type="entry name" value="S_TKc"/>
    <property type="match status" value="1"/>
</dbReference>
<feature type="transmembrane region" description="Helical" evidence="11">
    <location>
        <begin position="418"/>
        <end position="441"/>
    </location>
</feature>
<feature type="binding site" evidence="9">
    <location>
        <position position="595"/>
    </location>
    <ligand>
        <name>ATP</name>
        <dbReference type="ChEBI" id="CHEBI:30616"/>
    </ligand>
</feature>
<feature type="domain" description="Protein kinase" evidence="12">
    <location>
        <begin position="568"/>
        <end position="816"/>
    </location>
</feature>
<dbReference type="InterPro" id="IPR017441">
    <property type="entry name" value="Protein_kinase_ATP_BS"/>
</dbReference>
<dbReference type="EMBL" id="JADXDR010000118">
    <property type="protein sequence ID" value="KAI7838770.1"/>
    <property type="molecule type" value="Genomic_DNA"/>
</dbReference>
<feature type="compositionally biased region" description="Low complexity" evidence="10">
    <location>
        <begin position="855"/>
        <end position="873"/>
    </location>
</feature>
<keyword evidence="3" id="KW-0808">Transferase</keyword>
<dbReference type="PANTHER" id="PTHR44329">
    <property type="entry name" value="SERINE/THREONINE-PROTEIN KINASE TNNI3K-RELATED"/>
    <property type="match status" value="1"/>
</dbReference>
<evidence type="ECO:0000256" key="6">
    <source>
        <dbReference type="ARBA" id="ARBA00022840"/>
    </source>
</evidence>
<keyword evidence="2" id="KW-0723">Serine/threonine-protein kinase</keyword>
<comment type="catalytic activity">
    <reaction evidence="8">
        <text>L-seryl-[protein] + ATP = O-phospho-L-seryl-[protein] + ADP + H(+)</text>
        <dbReference type="Rhea" id="RHEA:17989"/>
        <dbReference type="Rhea" id="RHEA-COMP:9863"/>
        <dbReference type="Rhea" id="RHEA-COMP:11604"/>
        <dbReference type="ChEBI" id="CHEBI:15378"/>
        <dbReference type="ChEBI" id="CHEBI:29999"/>
        <dbReference type="ChEBI" id="CHEBI:30616"/>
        <dbReference type="ChEBI" id="CHEBI:83421"/>
        <dbReference type="ChEBI" id="CHEBI:456216"/>
        <dbReference type="EC" id="2.7.11.1"/>
    </reaction>
</comment>